<dbReference type="Pfam" id="PF13561">
    <property type="entry name" value="adh_short_C2"/>
    <property type="match status" value="1"/>
</dbReference>
<dbReference type="CDD" id="cd05233">
    <property type="entry name" value="SDR_c"/>
    <property type="match status" value="1"/>
</dbReference>
<dbReference type="PANTHER" id="PTHR43639:SF1">
    <property type="entry name" value="SHORT-CHAIN DEHYDROGENASE_REDUCTASE FAMILY PROTEIN"/>
    <property type="match status" value="1"/>
</dbReference>
<dbReference type="EMBL" id="SUMC01000039">
    <property type="protein sequence ID" value="TKA06400.1"/>
    <property type="molecule type" value="Genomic_DNA"/>
</dbReference>
<gene>
    <name evidence="4" type="ORF">FCI23_31980</name>
</gene>
<proteinExistence type="inferred from homology"/>
<dbReference type="Proteomes" id="UP000305778">
    <property type="component" value="Unassembled WGS sequence"/>
</dbReference>
<name>A0A4U0SAP7_9ACTN</name>
<evidence type="ECO:0000313" key="5">
    <source>
        <dbReference type="Proteomes" id="UP000305778"/>
    </source>
</evidence>
<dbReference type="FunFam" id="3.40.50.720:FF:000084">
    <property type="entry name" value="Short-chain dehydrogenase reductase"/>
    <property type="match status" value="1"/>
</dbReference>
<sequence>MSQNSHQGTPATGTSGTSWALVTGSTSGIGRATAVGLAEDGYAVVVTGRDRDRAAETRRMIEAAGGRAIDLLADLSNSASVRALIAQVQDAIDGPLDVLVNNAGGGGFAPTESTPEETFDTHFTLHTKAPFMLTGAFAPAMAERGHGCIVNVGSLSTLMAAAGTAAFQASKGALSMLTKSWTAEYGPRGVRVNSVDPGVILTPTNEGIRDALKGLLAKVPAGRGGEAEDVANAVRFLVSPKASYIYGVTLTLDGGQTSVVTL</sequence>
<evidence type="ECO:0000256" key="3">
    <source>
        <dbReference type="SAM" id="MobiDB-lite"/>
    </source>
</evidence>
<protein>
    <submittedName>
        <fullName evidence="4">SDR family oxidoreductase</fullName>
    </submittedName>
</protein>
<keyword evidence="5" id="KW-1185">Reference proteome</keyword>
<organism evidence="4 5">
    <name type="scientific">Actinacidiphila oryziradicis</name>
    <dbReference type="NCBI Taxonomy" id="2571141"/>
    <lineage>
        <taxon>Bacteria</taxon>
        <taxon>Bacillati</taxon>
        <taxon>Actinomycetota</taxon>
        <taxon>Actinomycetes</taxon>
        <taxon>Kitasatosporales</taxon>
        <taxon>Streptomycetaceae</taxon>
        <taxon>Actinacidiphila</taxon>
    </lineage>
</organism>
<comment type="similarity">
    <text evidence="1">Belongs to the short-chain dehydrogenases/reductases (SDR) family.</text>
</comment>
<dbReference type="SUPFAM" id="SSF51735">
    <property type="entry name" value="NAD(P)-binding Rossmann-fold domains"/>
    <property type="match status" value="1"/>
</dbReference>
<dbReference type="InterPro" id="IPR036291">
    <property type="entry name" value="NAD(P)-bd_dom_sf"/>
</dbReference>
<accession>A0A4U0SAP7</accession>
<evidence type="ECO:0000256" key="1">
    <source>
        <dbReference type="ARBA" id="ARBA00006484"/>
    </source>
</evidence>
<evidence type="ECO:0000256" key="2">
    <source>
        <dbReference type="ARBA" id="ARBA00023002"/>
    </source>
</evidence>
<dbReference type="GO" id="GO:0016491">
    <property type="term" value="F:oxidoreductase activity"/>
    <property type="evidence" value="ECO:0007669"/>
    <property type="project" value="UniProtKB-KW"/>
</dbReference>
<dbReference type="AlphaFoldDB" id="A0A4U0SAP7"/>
<reference evidence="4 5" key="1">
    <citation type="submission" date="2019-04" db="EMBL/GenBank/DDBJ databases">
        <title>Streptomyces oryziradicis sp. nov., a novel actinomycete isolated from rhizosphere soil of rice (Oryza sativa L.).</title>
        <authorList>
            <person name="Li C."/>
        </authorList>
    </citation>
    <scope>NUCLEOTIDE SEQUENCE [LARGE SCALE GENOMIC DNA]</scope>
    <source>
        <strain evidence="4 5">NEAU-C40</strain>
    </source>
</reference>
<dbReference type="OrthoDB" id="9787298at2"/>
<evidence type="ECO:0000313" key="4">
    <source>
        <dbReference type="EMBL" id="TKA06400.1"/>
    </source>
</evidence>
<dbReference type="Gene3D" id="3.40.50.720">
    <property type="entry name" value="NAD(P)-binding Rossmann-like Domain"/>
    <property type="match status" value="1"/>
</dbReference>
<dbReference type="PANTHER" id="PTHR43639">
    <property type="entry name" value="OXIDOREDUCTASE, SHORT-CHAIN DEHYDROGENASE/REDUCTASE FAMILY (AFU_ORTHOLOGUE AFUA_5G02870)"/>
    <property type="match status" value="1"/>
</dbReference>
<feature type="region of interest" description="Disordered" evidence="3">
    <location>
        <begin position="1"/>
        <end position="20"/>
    </location>
</feature>
<dbReference type="RefSeq" id="WP_136727523.1">
    <property type="nucleotide sequence ID" value="NZ_SUMC01000039.1"/>
</dbReference>
<dbReference type="PRINTS" id="PR00081">
    <property type="entry name" value="GDHRDH"/>
</dbReference>
<dbReference type="PRINTS" id="PR00080">
    <property type="entry name" value="SDRFAMILY"/>
</dbReference>
<dbReference type="InterPro" id="IPR002347">
    <property type="entry name" value="SDR_fam"/>
</dbReference>
<comment type="caution">
    <text evidence="4">The sequence shown here is derived from an EMBL/GenBank/DDBJ whole genome shotgun (WGS) entry which is preliminary data.</text>
</comment>
<keyword evidence="2" id="KW-0560">Oxidoreductase</keyword>